<proteinExistence type="predicted"/>
<dbReference type="AlphaFoldDB" id="A0A8J2BH56"/>
<reference evidence="1" key="1">
    <citation type="submission" date="2021-02" db="EMBL/GenBank/DDBJ databases">
        <authorList>
            <person name="Cremers G."/>
            <person name="Picone N."/>
        </authorList>
    </citation>
    <scope>NUCLEOTIDE SEQUENCE</scope>
    <source>
        <strain evidence="1">PQ17</strain>
    </source>
</reference>
<evidence type="ECO:0000313" key="2">
    <source>
        <dbReference type="Proteomes" id="UP000663859"/>
    </source>
</evidence>
<keyword evidence="2" id="KW-1185">Reference proteome</keyword>
<accession>A0A8J2BH56</accession>
<name>A0A8J2BH56_9BACT</name>
<protein>
    <submittedName>
        <fullName evidence="1">Uncharacterized protein</fullName>
    </submittedName>
</protein>
<sequence length="58" mass="6407">MFSVTEALWDSLGAFAFVLVIHADFRAHAHLPVPLSVAIGTDLLDIHAYNLQELSFLL</sequence>
<dbReference type="EMBL" id="CAJNOB010000001">
    <property type="protein sequence ID" value="CAF0689193.1"/>
    <property type="molecule type" value="Genomic_DNA"/>
</dbReference>
<comment type="caution">
    <text evidence="1">The sequence shown here is derived from an EMBL/GenBank/DDBJ whole genome shotgun (WGS) entry which is preliminary data.</text>
</comment>
<organism evidence="1 2">
    <name type="scientific">Candidatus Methylacidithermus pantelleriae</name>
    <dbReference type="NCBI Taxonomy" id="2744239"/>
    <lineage>
        <taxon>Bacteria</taxon>
        <taxon>Pseudomonadati</taxon>
        <taxon>Verrucomicrobiota</taxon>
        <taxon>Methylacidiphilae</taxon>
        <taxon>Methylacidiphilales</taxon>
        <taxon>Methylacidiphilaceae</taxon>
        <taxon>Candidatus Methylacidithermus</taxon>
    </lineage>
</organism>
<dbReference type="RefSeq" id="WP_214096171.1">
    <property type="nucleotide sequence ID" value="NZ_CAJNOB010000001.1"/>
</dbReference>
<gene>
    <name evidence="1" type="ORF">MPNT_10141</name>
</gene>
<evidence type="ECO:0000313" key="1">
    <source>
        <dbReference type="EMBL" id="CAF0689193.1"/>
    </source>
</evidence>
<dbReference type="Proteomes" id="UP000663859">
    <property type="component" value="Unassembled WGS sequence"/>
</dbReference>